<keyword evidence="7" id="KW-0808">Transferase</keyword>
<comment type="catalytic activity">
    <reaction evidence="21">
        <text>L-seryl-[protein] + ATP = O-phospho-L-seryl-[protein] + ADP + H(+)</text>
        <dbReference type="Rhea" id="RHEA:17989"/>
        <dbReference type="Rhea" id="RHEA-COMP:9863"/>
        <dbReference type="Rhea" id="RHEA-COMP:11604"/>
        <dbReference type="ChEBI" id="CHEBI:15378"/>
        <dbReference type="ChEBI" id="CHEBI:29999"/>
        <dbReference type="ChEBI" id="CHEBI:30616"/>
        <dbReference type="ChEBI" id="CHEBI:83421"/>
        <dbReference type="ChEBI" id="CHEBI:456216"/>
        <dbReference type="EC" id="2.7.11.1"/>
    </reaction>
</comment>
<dbReference type="InterPro" id="IPR008271">
    <property type="entry name" value="Ser/Thr_kinase_AS"/>
</dbReference>
<feature type="chain" id="PRO_5032820652" description="Protein kinase domain-containing protein" evidence="25">
    <location>
        <begin position="22"/>
        <end position="1554"/>
    </location>
</feature>
<evidence type="ECO:0000256" key="5">
    <source>
        <dbReference type="ARBA" id="ARBA00022553"/>
    </source>
</evidence>
<evidence type="ECO:0000256" key="2">
    <source>
        <dbReference type="ARBA" id="ARBA00004167"/>
    </source>
</evidence>
<evidence type="ECO:0000256" key="25">
    <source>
        <dbReference type="SAM" id="SignalP"/>
    </source>
</evidence>
<feature type="transmembrane region" description="Helical" evidence="24">
    <location>
        <begin position="246"/>
        <end position="268"/>
    </location>
</feature>
<dbReference type="Gene3D" id="3.40.50.620">
    <property type="entry name" value="HUPs"/>
    <property type="match status" value="1"/>
</dbReference>
<dbReference type="PROSITE" id="PS50011">
    <property type="entry name" value="PROTEIN_KINASE_DOM"/>
    <property type="match status" value="2"/>
</dbReference>
<gene>
    <name evidence="27" type="ORF">SADUNF_SadunfUnG0009200</name>
</gene>
<evidence type="ECO:0000256" key="10">
    <source>
        <dbReference type="ARBA" id="ARBA00022737"/>
    </source>
</evidence>
<keyword evidence="16 22" id="KW-0175">Coiled coil</keyword>
<keyword evidence="18" id="KW-0675">Receptor</keyword>
<dbReference type="PROSITE" id="PS00108">
    <property type="entry name" value="PROTEIN_KINASE_ST"/>
    <property type="match status" value="1"/>
</dbReference>
<evidence type="ECO:0000256" key="15">
    <source>
        <dbReference type="ARBA" id="ARBA00022989"/>
    </source>
</evidence>
<accession>A0A835IZA8</accession>
<evidence type="ECO:0000256" key="13">
    <source>
        <dbReference type="ARBA" id="ARBA00022786"/>
    </source>
</evidence>
<dbReference type="FunFam" id="3.80.10.10:FF:000041">
    <property type="entry name" value="LRR receptor-like serine/threonine-protein kinase ERECTA"/>
    <property type="match status" value="1"/>
</dbReference>
<keyword evidence="12" id="KW-0418">Kinase</keyword>
<dbReference type="Gene3D" id="3.80.10.10">
    <property type="entry name" value="Ribonuclease Inhibitor"/>
    <property type="match status" value="2"/>
</dbReference>
<comment type="caution">
    <text evidence="27">The sequence shown here is derived from an EMBL/GenBank/DDBJ whole genome shotgun (WGS) entry which is preliminary data.</text>
</comment>
<feature type="coiled-coil region" evidence="22">
    <location>
        <begin position="1142"/>
        <end position="1222"/>
    </location>
</feature>
<evidence type="ECO:0000256" key="3">
    <source>
        <dbReference type="ARBA" id="ARBA00004906"/>
    </source>
</evidence>
<comment type="similarity">
    <text evidence="4">Belongs to the protein kinase superfamily. Ser/Thr protein kinase family.</text>
</comment>
<name>A0A835IZA8_9ROSI</name>
<keyword evidence="28" id="KW-1185">Reference proteome</keyword>
<dbReference type="InterPro" id="IPR014729">
    <property type="entry name" value="Rossmann-like_a/b/a_fold"/>
</dbReference>
<dbReference type="SUPFAM" id="SSF56112">
    <property type="entry name" value="Protein kinase-like (PK-like)"/>
    <property type="match status" value="2"/>
</dbReference>
<dbReference type="FunFam" id="3.30.200.20:FF:000162">
    <property type="entry name" value="Adenine nucleotide alpha hydrolase-like domain kinase"/>
    <property type="match status" value="1"/>
</dbReference>
<keyword evidence="19" id="KW-0325">Glycoprotein</keyword>
<dbReference type="InterPro" id="IPR000719">
    <property type="entry name" value="Prot_kinase_dom"/>
</dbReference>
<dbReference type="PANTHER" id="PTHR45647">
    <property type="entry name" value="OS02G0152300 PROTEIN"/>
    <property type="match status" value="1"/>
</dbReference>
<keyword evidence="15 24" id="KW-1133">Transmembrane helix</keyword>
<dbReference type="GO" id="GO:0005524">
    <property type="term" value="F:ATP binding"/>
    <property type="evidence" value="ECO:0007669"/>
    <property type="project" value="UniProtKB-KW"/>
</dbReference>
<dbReference type="InterPro" id="IPR006016">
    <property type="entry name" value="UspA"/>
</dbReference>
<dbReference type="Gene3D" id="3.40.30.10">
    <property type="entry name" value="Glutaredoxin"/>
    <property type="match status" value="1"/>
</dbReference>
<evidence type="ECO:0000256" key="8">
    <source>
        <dbReference type="ARBA" id="ARBA00022692"/>
    </source>
</evidence>
<keyword evidence="8 24" id="KW-0812">Transmembrane</keyword>
<evidence type="ECO:0000256" key="7">
    <source>
        <dbReference type="ARBA" id="ARBA00022679"/>
    </source>
</evidence>
<evidence type="ECO:0000256" key="20">
    <source>
        <dbReference type="ARBA" id="ARBA00047899"/>
    </source>
</evidence>
<dbReference type="Pfam" id="PF00582">
    <property type="entry name" value="Usp"/>
    <property type="match status" value="1"/>
</dbReference>
<evidence type="ECO:0000256" key="9">
    <source>
        <dbReference type="ARBA" id="ARBA00022729"/>
    </source>
</evidence>
<dbReference type="InterPro" id="IPR001245">
    <property type="entry name" value="Ser-Thr/Tyr_kinase_cat_dom"/>
</dbReference>
<evidence type="ECO:0000259" key="26">
    <source>
        <dbReference type="PROSITE" id="PS50011"/>
    </source>
</evidence>
<dbReference type="InterPro" id="IPR051348">
    <property type="entry name" value="U-box_ubiquitin_ligases"/>
</dbReference>
<keyword evidence="10" id="KW-0677">Repeat</keyword>
<feature type="region of interest" description="Disordered" evidence="23">
    <location>
        <begin position="283"/>
        <end position="303"/>
    </location>
</feature>
<evidence type="ECO:0000313" key="28">
    <source>
        <dbReference type="Proteomes" id="UP000657918"/>
    </source>
</evidence>
<evidence type="ECO:0000256" key="21">
    <source>
        <dbReference type="ARBA" id="ARBA00048679"/>
    </source>
</evidence>
<dbReference type="Proteomes" id="UP000657918">
    <property type="component" value="Unassembled WGS sequence"/>
</dbReference>
<keyword evidence="11" id="KW-0547">Nucleotide-binding</keyword>
<evidence type="ECO:0000256" key="1">
    <source>
        <dbReference type="ARBA" id="ARBA00000900"/>
    </source>
</evidence>
<evidence type="ECO:0000256" key="24">
    <source>
        <dbReference type="SAM" id="Phobius"/>
    </source>
</evidence>
<comment type="catalytic activity">
    <reaction evidence="1">
        <text>S-ubiquitinyl-[E2 ubiquitin-conjugating enzyme]-L-cysteine + [acceptor protein]-L-lysine = [E2 ubiquitin-conjugating enzyme]-L-cysteine + N(6)-ubiquitinyl-[acceptor protein]-L-lysine.</text>
        <dbReference type="EC" id="2.3.2.27"/>
    </reaction>
</comment>
<sequence>MAHKVACWHLMMLLFYFLVTACHFFAASHGATDAAILVNFKNSLSTNSLLYDWNMSGIPPCTGGSDNWVGLRCNDDGTIDKLLLENMGLKGTIDVDILMQLPKLRTLSFMNNSFEGPMPEVKKLASLRNLYLSNNNFSGKIDKDAFDGMNSLKEVFLAHNEFTGEIPRSLVLVPKLTKLSLEGNQFGGNLPDFPQENLDVFNAAGNNFKGQIPTSLADFSPSSFAGNPGLCGKPLPACKSSRKKTVVIIAVVVVAVVALSAIVVFACIHSRQNKTLKFKGTKKKFGDGKREAQSSDQFGDGKMGDSGQLHFVRHDRDRFDLQDLLRASAEVLGSGIFGSSYKAVLLDGPAMVVKRFRHMSSVGKEEFHEHMRKLGALSHPNLLPLVACYYRKEEKLLVSDFIENGSLASHLHGKRSTGKPWIDWPTRLRIVKGVAKGLAYLYKEFPTLALPHGHLKSSNVLLDDTFEPLLTDYALVPVVNKDHSQRIMVAYKSPECSQSDRPNRKTDVWSLGILILEILTGKFPENYLTQGKGGDADLATWVNSVVREEWTGEVFDMDMMRTKNCEGELLKLLKIGMCCCEWNLERRWDLKEAVAKIEELKERDNDDFSNSYASEEGISVEDDTIGLIEEYGVEAFPFSWEQIEGSRSIDDAKRQGGQLLAHEGKTMFYQEILESFSLAFTGNLPLRSYPPRMDALKLLVSKDRDINEFNTNLSNMRWLAIPYEDITWQDLFRIFIALGIPALFIVGQVGKTIRTYGKAMIFLSIAKAFPFTESRITEMEASLKRKEDALPRQVKDIKLQLALKLDMAKQMSLPEKRVGGNGLVAVAIDRDKSSQIALKWAIDNLLVKGQTVILIHVNLKSSLSSHSSSPKMNQFVDSKDLFLPFRCFCTRKDISCKDVMLEDTDVAKALIEYVTQTLIETLIVGGSTKGGFLRFKAADLAGSVSKGAPDFCTVYVISKGKIQSMRPASRHAPVTPVHNQLLNQNGTMPASMDMHIPPTPAKRDSDISFVSSGRASIDNIFPPFYDNTETSRTPPRLSNISDLDSNYSFESLNYGRRSMDQGGFSPELSSFSHESEQLPSAAEDVEAEMRRLKLELKQTMQMYSSACKEALTAKQKVKEISSSCHVALRTPRRVLRLKSLQAKELQRWKMEEEQRLEEARLAEEAALAIAEREKAKSKAAIEAAEAAQRIAELESQKRINAEMKARREAEEKRKALDALANSDVRYRRYPIEEIEAATDYFSESRKIGEGGYGPVYKGYLDHTSVAIKVLRPDAAQGRSQFQQEVEVLCCIRHPNMVLLLGACPEYGCLVYEFMANGSLEDRLFCRGNTPPLSWQLRFRVASEIGTGLLFLHQTKPEPLVHRDLKPANILLDRNFVSKISDVGLARLVPPSVADNVTQYRMTSTAGTFCYIDPEYQQTGMLGIKSDIYSLGIMFLQILTAKPAMGLTHHVERALEKGTFAQMLDPAVPDWPIEEATHFAKLSLKCAELRRKDRPDLGKVVLPELKRLRAIAEETMHRSMSTPSAARPPPFSQVSVQLISRPVSLNCQGKWLAKL</sequence>
<comment type="catalytic activity">
    <reaction evidence="20">
        <text>L-threonyl-[protein] + ATP = O-phospho-L-threonyl-[protein] + ADP + H(+)</text>
        <dbReference type="Rhea" id="RHEA:46608"/>
        <dbReference type="Rhea" id="RHEA-COMP:11060"/>
        <dbReference type="Rhea" id="RHEA-COMP:11605"/>
        <dbReference type="ChEBI" id="CHEBI:15378"/>
        <dbReference type="ChEBI" id="CHEBI:30013"/>
        <dbReference type="ChEBI" id="CHEBI:30616"/>
        <dbReference type="ChEBI" id="CHEBI:61977"/>
        <dbReference type="ChEBI" id="CHEBI:456216"/>
        <dbReference type="EC" id="2.7.11.1"/>
    </reaction>
</comment>
<comment type="subcellular location">
    <subcellularLocation>
        <location evidence="2">Membrane</location>
        <topology evidence="2">Single-pass membrane protein</topology>
    </subcellularLocation>
</comment>
<evidence type="ECO:0000256" key="23">
    <source>
        <dbReference type="SAM" id="MobiDB-lite"/>
    </source>
</evidence>
<dbReference type="GO" id="GO:0004674">
    <property type="term" value="F:protein serine/threonine kinase activity"/>
    <property type="evidence" value="ECO:0007669"/>
    <property type="project" value="UniProtKB-EC"/>
</dbReference>
<dbReference type="FunFam" id="1.10.510.10:FF:000498">
    <property type="entry name" value="U-box domain-containing protein 51"/>
    <property type="match status" value="1"/>
</dbReference>
<proteinExistence type="inferred from homology"/>
<keyword evidence="14" id="KW-0067">ATP-binding</keyword>
<keyword evidence="6" id="KW-0433">Leucine-rich repeat</keyword>
<evidence type="ECO:0000256" key="17">
    <source>
        <dbReference type="ARBA" id="ARBA00023136"/>
    </source>
</evidence>
<dbReference type="OrthoDB" id="846587at2759"/>
<evidence type="ECO:0000256" key="6">
    <source>
        <dbReference type="ARBA" id="ARBA00022614"/>
    </source>
</evidence>
<dbReference type="Pfam" id="PF07714">
    <property type="entry name" value="PK_Tyr_Ser-Thr"/>
    <property type="match status" value="2"/>
</dbReference>
<dbReference type="EMBL" id="JADGMS010000024">
    <property type="protein sequence ID" value="KAF9660628.1"/>
    <property type="molecule type" value="Genomic_DNA"/>
</dbReference>
<dbReference type="Gene3D" id="1.10.510.10">
    <property type="entry name" value="Transferase(Phosphotransferase) domain 1"/>
    <property type="match status" value="2"/>
</dbReference>
<dbReference type="Gene3D" id="3.30.200.20">
    <property type="entry name" value="Phosphorylase Kinase, domain 1"/>
    <property type="match status" value="2"/>
</dbReference>
<dbReference type="SUPFAM" id="SSF52402">
    <property type="entry name" value="Adenine nucleotide alpha hydrolases-like"/>
    <property type="match status" value="1"/>
</dbReference>
<evidence type="ECO:0000256" key="19">
    <source>
        <dbReference type="ARBA" id="ARBA00023180"/>
    </source>
</evidence>
<dbReference type="FunFam" id="3.30.200.20:FF:000307">
    <property type="entry name" value="pollen receptor-like kinase 1"/>
    <property type="match status" value="1"/>
</dbReference>
<feature type="signal peptide" evidence="25">
    <location>
        <begin position="1"/>
        <end position="21"/>
    </location>
</feature>
<evidence type="ECO:0000256" key="12">
    <source>
        <dbReference type="ARBA" id="ARBA00022777"/>
    </source>
</evidence>
<feature type="domain" description="Protein kinase" evidence="26">
    <location>
        <begin position="1241"/>
        <end position="1504"/>
    </location>
</feature>
<evidence type="ECO:0000256" key="14">
    <source>
        <dbReference type="ARBA" id="ARBA00022840"/>
    </source>
</evidence>
<keyword evidence="13" id="KW-0833">Ubl conjugation pathway</keyword>
<dbReference type="FunFam" id="1.10.510.10:FF:000480">
    <property type="entry name" value="Pollen receptor-like kinase 1"/>
    <property type="match status" value="1"/>
</dbReference>
<dbReference type="GO" id="GO:0061630">
    <property type="term" value="F:ubiquitin protein ligase activity"/>
    <property type="evidence" value="ECO:0007669"/>
    <property type="project" value="UniProtKB-EC"/>
</dbReference>
<keyword evidence="5" id="KW-0597">Phosphoprotein</keyword>
<evidence type="ECO:0000256" key="11">
    <source>
        <dbReference type="ARBA" id="ARBA00022741"/>
    </source>
</evidence>
<dbReference type="InterPro" id="IPR013210">
    <property type="entry name" value="LRR_N_plant-typ"/>
</dbReference>
<evidence type="ECO:0000256" key="22">
    <source>
        <dbReference type="SAM" id="Coils"/>
    </source>
</evidence>
<evidence type="ECO:0000256" key="16">
    <source>
        <dbReference type="ARBA" id="ARBA00023054"/>
    </source>
</evidence>
<feature type="compositionally biased region" description="Basic and acidic residues" evidence="23">
    <location>
        <begin position="284"/>
        <end position="293"/>
    </location>
</feature>
<protein>
    <recommendedName>
        <fullName evidence="26">Protein kinase domain-containing protein</fullName>
    </recommendedName>
</protein>
<dbReference type="PANTHER" id="PTHR45647:SF132">
    <property type="entry name" value="KINASE WITH ADENINE NUCLEOTIDE ALPHA HYDROLASES-LIKE DOMAIN-CONTAINING PROTEIN"/>
    <property type="match status" value="1"/>
</dbReference>
<evidence type="ECO:0000256" key="4">
    <source>
        <dbReference type="ARBA" id="ARBA00008684"/>
    </source>
</evidence>
<reference evidence="27 28" key="1">
    <citation type="submission" date="2020-10" db="EMBL/GenBank/DDBJ databases">
        <title>Plant Genome Project.</title>
        <authorList>
            <person name="Zhang R.-G."/>
        </authorList>
    </citation>
    <scope>NUCLEOTIDE SEQUENCE [LARGE SCALE GENOMIC DNA]</scope>
    <source>
        <strain evidence="27">FAFU-HL-1</strain>
        <tissue evidence="27">Leaf</tissue>
    </source>
</reference>
<evidence type="ECO:0000256" key="18">
    <source>
        <dbReference type="ARBA" id="ARBA00023170"/>
    </source>
</evidence>
<dbReference type="SUPFAM" id="SSF52058">
    <property type="entry name" value="L domain-like"/>
    <property type="match status" value="1"/>
</dbReference>
<keyword evidence="9 25" id="KW-0732">Signal</keyword>
<dbReference type="Pfam" id="PF08263">
    <property type="entry name" value="LRRNT_2"/>
    <property type="match status" value="1"/>
</dbReference>
<evidence type="ECO:0000313" key="27">
    <source>
        <dbReference type="EMBL" id="KAF9660628.1"/>
    </source>
</evidence>
<dbReference type="InterPro" id="IPR001611">
    <property type="entry name" value="Leu-rich_rpt"/>
</dbReference>
<feature type="domain" description="Protein kinase" evidence="26">
    <location>
        <begin position="326"/>
        <end position="600"/>
    </location>
</feature>
<keyword evidence="17 24" id="KW-0472">Membrane</keyword>
<dbReference type="GO" id="GO:0016020">
    <property type="term" value="C:membrane"/>
    <property type="evidence" value="ECO:0007669"/>
    <property type="project" value="UniProtKB-SubCell"/>
</dbReference>
<dbReference type="CDD" id="cd01989">
    <property type="entry name" value="USP_STK_Ubox_N"/>
    <property type="match status" value="1"/>
</dbReference>
<dbReference type="InterPro" id="IPR011009">
    <property type="entry name" value="Kinase-like_dom_sf"/>
</dbReference>
<dbReference type="Pfam" id="PF13855">
    <property type="entry name" value="LRR_8"/>
    <property type="match status" value="1"/>
</dbReference>
<dbReference type="SMART" id="SM00220">
    <property type="entry name" value="S_TKc"/>
    <property type="match status" value="1"/>
</dbReference>
<organism evidence="27 28">
    <name type="scientific">Salix dunnii</name>
    <dbReference type="NCBI Taxonomy" id="1413687"/>
    <lineage>
        <taxon>Eukaryota</taxon>
        <taxon>Viridiplantae</taxon>
        <taxon>Streptophyta</taxon>
        <taxon>Embryophyta</taxon>
        <taxon>Tracheophyta</taxon>
        <taxon>Spermatophyta</taxon>
        <taxon>Magnoliopsida</taxon>
        <taxon>eudicotyledons</taxon>
        <taxon>Gunneridae</taxon>
        <taxon>Pentapetalae</taxon>
        <taxon>rosids</taxon>
        <taxon>fabids</taxon>
        <taxon>Malpighiales</taxon>
        <taxon>Salicaceae</taxon>
        <taxon>Saliceae</taxon>
        <taxon>Salix</taxon>
    </lineage>
</organism>
<dbReference type="InterPro" id="IPR032675">
    <property type="entry name" value="LRR_dom_sf"/>
</dbReference>
<comment type="pathway">
    <text evidence="3">Protein modification; protein ubiquitination.</text>
</comment>
<dbReference type="PROSITE" id="PS51257">
    <property type="entry name" value="PROKAR_LIPOPROTEIN"/>
    <property type="match status" value="1"/>
</dbReference>